<name>A0ABW3K0D6_9BACT</name>
<dbReference type="InterPro" id="IPR003439">
    <property type="entry name" value="ABC_transporter-like_ATP-bd"/>
</dbReference>
<dbReference type="InterPro" id="IPR003593">
    <property type="entry name" value="AAA+_ATPase"/>
</dbReference>
<dbReference type="Gene3D" id="3.40.50.300">
    <property type="entry name" value="P-loop containing nucleotide triphosphate hydrolases"/>
    <property type="match status" value="1"/>
</dbReference>
<dbReference type="InterPro" id="IPR039421">
    <property type="entry name" value="Type_1_exporter"/>
</dbReference>
<feature type="transmembrane region" description="Helical" evidence="7">
    <location>
        <begin position="249"/>
        <end position="269"/>
    </location>
</feature>
<keyword evidence="6 7" id="KW-0472">Membrane</keyword>
<keyword evidence="4 10" id="KW-0067">ATP-binding</keyword>
<keyword evidence="11" id="KW-1185">Reference proteome</keyword>
<dbReference type="Pfam" id="PF00005">
    <property type="entry name" value="ABC_tran"/>
    <property type="match status" value="1"/>
</dbReference>
<sequence length="606" mass="69572">MRNPYVSMLKTAWKYARHEKKRFVLIYSMFVVSNIIVAINPLFYGWFVNALQQNTQAVLEVGWMYAGGFIGLRLLEWAFHGPARVMERKLAFGIARNYVEELYHKVLHLPVKWHQDHHSGATINRLRKSHEALRDFFQNGFIYMYSFGKFFFSFSAMLYFSPLFGTIGIALGAITVFIIIKFDKPFIASQREVTEREHEVSSTLFDSLSNIITVITLRLEKRIQKSFMEKLMKVFPPFKRNVTINEWKWFIAQMMVGLIYAVTTIGYLYQHYTPGETLYIGGLVILLGYVNQFTSVFNDIASHYTQITKYDVEIQNSRELEKAYDEFHHVREERHLPKDWKQIEIQSLNFERSEKAGDRTPTGLKDLDMRIKRGERIALIGESGSGKSTLLSLLRGLYTPKEGSRVYTDNGVASDFDSIANAVTLFPQEPEIFENTILYNITLGLPFSEQEVMEVCEAAHFADVINKLPQGLETHIKEKGVNLSGGQKQRLALARGILAARSSSIVLLDEPTSSVDPRTENWIYANLFKAFKKKAVISSLHRLHLLTKFDYIYILRNGSVIAEGTFDELKRTSLVFKELWEHQVAESAEESASVEKDSAQQLPVAL</sequence>
<dbReference type="PANTHER" id="PTHR43394:SF1">
    <property type="entry name" value="ATP-BINDING CASSETTE SUB-FAMILY B MEMBER 10, MITOCHONDRIAL"/>
    <property type="match status" value="1"/>
</dbReference>
<keyword evidence="5 7" id="KW-1133">Transmembrane helix</keyword>
<dbReference type="Proteomes" id="UP001597112">
    <property type="component" value="Unassembled WGS sequence"/>
</dbReference>
<dbReference type="InterPro" id="IPR027417">
    <property type="entry name" value="P-loop_NTPase"/>
</dbReference>
<accession>A0ABW3K0D6</accession>
<evidence type="ECO:0000313" key="11">
    <source>
        <dbReference type="Proteomes" id="UP001597112"/>
    </source>
</evidence>
<evidence type="ECO:0000256" key="2">
    <source>
        <dbReference type="ARBA" id="ARBA00022692"/>
    </source>
</evidence>
<dbReference type="Pfam" id="PF00664">
    <property type="entry name" value="ABC_membrane"/>
    <property type="match status" value="1"/>
</dbReference>
<evidence type="ECO:0000256" key="1">
    <source>
        <dbReference type="ARBA" id="ARBA00004651"/>
    </source>
</evidence>
<feature type="domain" description="ABC transmembrane type-1" evidence="9">
    <location>
        <begin position="29"/>
        <end position="309"/>
    </location>
</feature>
<dbReference type="PROSITE" id="PS50893">
    <property type="entry name" value="ABC_TRANSPORTER_2"/>
    <property type="match status" value="1"/>
</dbReference>
<dbReference type="PROSITE" id="PS50929">
    <property type="entry name" value="ABC_TM1F"/>
    <property type="match status" value="1"/>
</dbReference>
<evidence type="ECO:0000313" key="10">
    <source>
        <dbReference type="EMBL" id="MFD0998846.1"/>
    </source>
</evidence>
<keyword evidence="3" id="KW-0547">Nucleotide-binding</keyword>
<evidence type="ECO:0000256" key="3">
    <source>
        <dbReference type="ARBA" id="ARBA00022741"/>
    </source>
</evidence>
<comment type="subcellular location">
    <subcellularLocation>
        <location evidence="1">Cell membrane</location>
        <topology evidence="1">Multi-pass membrane protein</topology>
    </subcellularLocation>
</comment>
<dbReference type="InterPro" id="IPR017871">
    <property type="entry name" value="ABC_transporter-like_CS"/>
</dbReference>
<dbReference type="InterPro" id="IPR011527">
    <property type="entry name" value="ABC1_TM_dom"/>
</dbReference>
<evidence type="ECO:0000259" key="9">
    <source>
        <dbReference type="PROSITE" id="PS50929"/>
    </source>
</evidence>
<evidence type="ECO:0000256" key="6">
    <source>
        <dbReference type="ARBA" id="ARBA00023136"/>
    </source>
</evidence>
<dbReference type="SUPFAM" id="SSF90123">
    <property type="entry name" value="ABC transporter transmembrane region"/>
    <property type="match status" value="1"/>
</dbReference>
<feature type="transmembrane region" description="Helical" evidence="7">
    <location>
        <begin position="163"/>
        <end position="182"/>
    </location>
</feature>
<keyword evidence="2 7" id="KW-0812">Transmembrane</keyword>
<evidence type="ECO:0000256" key="5">
    <source>
        <dbReference type="ARBA" id="ARBA00022989"/>
    </source>
</evidence>
<dbReference type="RefSeq" id="WP_377576216.1">
    <property type="nucleotide sequence ID" value="NZ_JBHTKA010000001.1"/>
</dbReference>
<gene>
    <name evidence="10" type="ORF">ACFQ21_05985</name>
</gene>
<dbReference type="PANTHER" id="PTHR43394">
    <property type="entry name" value="ATP-DEPENDENT PERMEASE MDL1, MITOCHONDRIAL"/>
    <property type="match status" value="1"/>
</dbReference>
<dbReference type="SUPFAM" id="SSF52540">
    <property type="entry name" value="P-loop containing nucleoside triphosphate hydrolases"/>
    <property type="match status" value="1"/>
</dbReference>
<proteinExistence type="predicted"/>
<feature type="transmembrane region" description="Helical" evidence="7">
    <location>
        <begin position="24"/>
        <end position="47"/>
    </location>
</feature>
<dbReference type="SMART" id="SM00382">
    <property type="entry name" value="AAA"/>
    <property type="match status" value="1"/>
</dbReference>
<dbReference type="Gene3D" id="1.20.1560.10">
    <property type="entry name" value="ABC transporter type 1, transmembrane domain"/>
    <property type="match status" value="1"/>
</dbReference>
<dbReference type="EMBL" id="JBHTKA010000001">
    <property type="protein sequence ID" value="MFD0998846.1"/>
    <property type="molecule type" value="Genomic_DNA"/>
</dbReference>
<feature type="domain" description="ABC transporter" evidence="8">
    <location>
        <begin position="345"/>
        <end position="582"/>
    </location>
</feature>
<reference evidence="11" key="1">
    <citation type="journal article" date="2019" name="Int. J. Syst. Evol. Microbiol.">
        <title>The Global Catalogue of Microorganisms (GCM) 10K type strain sequencing project: providing services to taxonomists for standard genome sequencing and annotation.</title>
        <authorList>
            <consortium name="The Broad Institute Genomics Platform"/>
            <consortium name="The Broad Institute Genome Sequencing Center for Infectious Disease"/>
            <person name="Wu L."/>
            <person name="Ma J."/>
        </authorList>
    </citation>
    <scope>NUCLEOTIDE SEQUENCE [LARGE SCALE GENOMIC DNA]</scope>
    <source>
        <strain evidence="11">CCUG 58938</strain>
    </source>
</reference>
<dbReference type="InterPro" id="IPR036640">
    <property type="entry name" value="ABC1_TM_sf"/>
</dbReference>
<organism evidence="10 11">
    <name type="scientific">Ohtaekwangia kribbensis</name>
    <dbReference type="NCBI Taxonomy" id="688913"/>
    <lineage>
        <taxon>Bacteria</taxon>
        <taxon>Pseudomonadati</taxon>
        <taxon>Bacteroidota</taxon>
        <taxon>Cytophagia</taxon>
        <taxon>Cytophagales</taxon>
        <taxon>Fulvivirgaceae</taxon>
        <taxon>Ohtaekwangia</taxon>
    </lineage>
</organism>
<dbReference type="PROSITE" id="PS00211">
    <property type="entry name" value="ABC_TRANSPORTER_1"/>
    <property type="match status" value="1"/>
</dbReference>
<dbReference type="GO" id="GO:0005524">
    <property type="term" value="F:ATP binding"/>
    <property type="evidence" value="ECO:0007669"/>
    <property type="project" value="UniProtKB-KW"/>
</dbReference>
<evidence type="ECO:0000256" key="4">
    <source>
        <dbReference type="ARBA" id="ARBA00022840"/>
    </source>
</evidence>
<comment type="caution">
    <text evidence="10">The sequence shown here is derived from an EMBL/GenBank/DDBJ whole genome shotgun (WGS) entry which is preliminary data.</text>
</comment>
<evidence type="ECO:0000256" key="7">
    <source>
        <dbReference type="SAM" id="Phobius"/>
    </source>
</evidence>
<protein>
    <submittedName>
        <fullName evidence="10">ABC transporter ATP-binding protein</fullName>
    </submittedName>
</protein>
<evidence type="ECO:0000259" key="8">
    <source>
        <dbReference type="PROSITE" id="PS50893"/>
    </source>
</evidence>